<sequence>MRFSSFVTALSLASTAQCYVVSAATAVNKTGCVTAEHIEIMRDGLLHLSQEYKFPFPEGFPHPSDLRGKDPNECVPESASDAVTDALVRASKVFDFESKYAEYMGHPTTQLAKRARTCQDIEQSAEQRTASTWSCRSAPHFNACKSCTALSTVGYISYIGVCLSKQLTETVPCCILGTTIYIAAYSNVCLSK</sequence>
<reference evidence="2 3" key="1">
    <citation type="journal article" date="2012" name="PLoS Pathog.">
        <title>Diverse lifestyles and strategies of plant pathogenesis encoded in the genomes of eighteen Dothideomycetes fungi.</title>
        <authorList>
            <person name="Ohm R.A."/>
            <person name="Feau N."/>
            <person name="Henrissat B."/>
            <person name="Schoch C.L."/>
            <person name="Horwitz B.A."/>
            <person name="Barry K.W."/>
            <person name="Condon B.J."/>
            <person name="Copeland A.C."/>
            <person name="Dhillon B."/>
            <person name="Glaser F."/>
            <person name="Hesse C.N."/>
            <person name="Kosti I."/>
            <person name="LaButti K."/>
            <person name="Lindquist E.A."/>
            <person name="Lucas S."/>
            <person name="Salamov A.A."/>
            <person name="Bradshaw R.E."/>
            <person name="Ciuffetti L."/>
            <person name="Hamelin R.C."/>
            <person name="Kema G.H.J."/>
            <person name="Lawrence C."/>
            <person name="Scott J.A."/>
            <person name="Spatafora J.W."/>
            <person name="Turgeon B.G."/>
            <person name="de Wit P.J.G.M."/>
            <person name="Zhong S."/>
            <person name="Goodwin S.B."/>
            <person name="Grigoriev I.V."/>
        </authorList>
    </citation>
    <scope>NUCLEOTIDE SEQUENCE [LARGE SCALE GENOMIC DNA]</scope>
    <source>
        <strain evidence="3">28A</strain>
    </source>
</reference>
<evidence type="ECO:0000256" key="1">
    <source>
        <dbReference type="SAM" id="SignalP"/>
    </source>
</evidence>
<evidence type="ECO:0000313" key="3">
    <source>
        <dbReference type="Proteomes" id="UP000016935"/>
    </source>
</evidence>
<proteinExistence type="predicted"/>
<dbReference type="GeneID" id="19395018"/>
<keyword evidence="1" id="KW-0732">Signal</keyword>
<evidence type="ECO:0000313" key="2">
    <source>
        <dbReference type="EMBL" id="EOA89813.1"/>
    </source>
</evidence>
<feature type="chain" id="PRO_5004343189" evidence="1">
    <location>
        <begin position="19"/>
        <end position="192"/>
    </location>
</feature>
<accession>R0KA04</accession>
<dbReference type="HOGENOM" id="CLU_1434791_0_0_1"/>
<feature type="signal peptide" evidence="1">
    <location>
        <begin position="1"/>
        <end position="18"/>
    </location>
</feature>
<dbReference type="OrthoDB" id="5091578at2759"/>
<keyword evidence="3" id="KW-1185">Reference proteome</keyword>
<dbReference type="EMBL" id="KB908504">
    <property type="protein sequence ID" value="EOA89813.1"/>
    <property type="molecule type" value="Genomic_DNA"/>
</dbReference>
<reference evidence="2 3" key="2">
    <citation type="journal article" date="2013" name="PLoS Genet.">
        <title>Comparative genome structure, secondary metabolite, and effector coding capacity across Cochliobolus pathogens.</title>
        <authorList>
            <person name="Condon B.J."/>
            <person name="Leng Y."/>
            <person name="Wu D."/>
            <person name="Bushley K.E."/>
            <person name="Ohm R.A."/>
            <person name="Otillar R."/>
            <person name="Martin J."/>
            <person name="Schackwitz W."/>
            <person name="Grimwood J."/>
            <person name="MohdZainudin N."/>
            <person name="Xue C."/>
            <person name="Wang R."/>
            <person name="Manning V.A."/>
            <person name="Dhillon B."/>
            <person name="Tu Z.J."/>
            <person name="Steffenson B.J."/>
            <person name="Salamov A."/>
            <person name="Sun H."/>
            <person name="Lowry S."/>
            <person name="LaButti K."/>
            <person name="Han J."/>
            <person name="Copeland A."/>
            <person name="Lindquist E."/>
            <person name="Barry K."/>
            <person name="Schmutz J."/>
            <person name="Baker S.E."/>
            <person name="Ciuffetti L.M."/>
            <person name="Grigoriev I.V."/>
            <person name="Zhong S."/>
            <person name="Turgeon B.G."/>
        </authorList>
    </citation>
    <scope>NUCLEOTIDE SEQUENCE [LARGE SCALE GENOMIC DNA]</scope>
    <source>
        <strain evidence="3">28A</strain>
    </source>
</reference>
<organism evidence="2 3">
    <name type="scientific">Exserohilum turcicum (strain 28A)</name>
    <name type="common">Northern leaf blight fungus</name>
    <name type="synonym">Setosphaeria turcica</name>
    <dbReference type="NCBI Taxonomy" id="671987"/>
    <lineage>
        <taxon>Eukaryota</taxon>
        <taxon>Fungi</taxon>
        <taxon>Dikarya</taxon>
        <taxon>Ascomycota</taxon>
        <taxon>Pezizomycotina</taxon>
        <taxon>Dothideomycetes</taxon>
        <taxon>Pleosporomycetidae</taxon>
        <taxon>Pleosporales</taxon>
        <taxon>Pleosporineae</taxon>
        <taxon>Pleosporaceae</taxon>
        <taxon>Exserohilum</taxon>
    </lineage>
</organism>
<protein>
    <submittedName>
        <fullName evidence="2">Uncharacterized protein</fullName>
    </submittedName>
</protein>
<dbReference type="Proteomes" id="UP000016935">
    <property type="component" value="Unassembled WGS sequence"/>
</dbReference>
<dbReference type="AlphaFoldDB" id="R0KA04"/>
<gene>
    <name evidence="2" type="ORF">SETTUDRAFT_103943</name>
</gene>
<name>R0KA04_EXST2</name>
<dbReference type="RefSeq" id="XP_008022733.1">
    <property type="nucleotide sequence ID" value="XM_008024542.1"/>
</dbReference>